<gene>
    <name evidence="2" type="ORF">R3P38DRAFT_2778644</name>
</gene>
<dbReference type="AlphaFoldDB" id="A0AAW0BJR3"/>
<protein>
    <submittedName>
        <fullName evidence="2">Uncharacterized protein</fullName>
    </submittedName>
</protein>
<keyword evidence="3" id="KW-1185">Reference proteome</keyword>
<proteinExistence type="predicted"/>
<feature type="region of interest" description="Disordered" evidence="1">
    <location>
        <begin position="36"/>
        <end position="56"/>
    </location>
</feature>
<feature type="compositionally biased region" description="Basic residues" evidence="1">
    <location>
        <begin position="36"/>
        <end position="49"/>
    </location>
</feature>
<sequence length="330" mass="38104">MSHPNELPQMCGERGFLNLHRLSLRTPQLHAKLSRRWRRKPRNRSKRHSVVALSSSGNIPQRTMKLSMLAIPRWDFLQIKPLLKRTGVHVKPHFLTKTIQSARSNILREKHKWGENHFKDPGLRPTNKMHVLPENYGLGGDSPFPSPLGTSWTGCYPTSPMDIDSPISNCFSPMDVDEPPAMPMDRCTCPNLSPESYPLTDCDDPVPRSLSLQAWENWDSDNIIEKRDIYEQKWGLLQATPLRFLLEKRHVPWPILKNGIEASVAWFLFDGNMTITQKKRAIRRNLLIFHPDKVTQWISKCAPQDWEEIMECAQDIGRELIEHLAKLCPT</sequence>
<comment type="caution">
    <text evidence="2">The sequence shown here is derived from an EMBL/GenBank/DDBJ whole genome shotgun (WGS) entry which is preliminary data.</text>
</comment>
<evidence type="ECO:0000313" key="3">
    <source>
        <dbReference type="Proteomes" id="UP001362999"/>
    </source>
</evidence>
<name>A0AAW0BJR3_9AGAR</name>
<evidence type="ECO:0000256" key="1">
    <source>
        <dbReference type="SAM" id="MobiDB-lite"/>
    </source>
</evidence>
<evidence type="ECO:0000313" key="2">
    <source>
        <dbReference type="EMBL" id="KAK7025862.1"/>
    </source>
</evidence>
<reference evidence="2 3" key="1">
    <citation type="journal article" date="2024" name="J Genomics">
        <title>Draft genome sequencing and assembly of Favolaschia claudopus CIRM-BRFM 2984 isolated from oak limbs.</title>
        <authorList>
            <person name="Navarro D."/>
            <person name="Drula E."/>
            <person name="Chaduli D."/>
            <person name="Cazenave R."/>
            <person name="Ahrendt S."/>
            <person name="Wang J."/>
            <person name="Lipzen A."/>
            <person name="Daum C."/>
            <person name="Barry K."/>
            <person name="Grigoriev I.V."/>
            <person name="Favel A."/>
            <person name="Rosso M.N."/>
            <person name="Martin F."/>
        </authorList>
    </citation>
    <scope>NUCLEOTIDE SEQUENCE [LARGE SCALE GENOMIC DNA]</scope>
    <source>
        <strain evidence="2 3">CIRM-BRFM 2984</strain>
    </source>
</reference>
<accession>A0AAW0BJR3</accession>
<dbReference type="EMBL" id="JAWWNJ010000033">
    <property type="protein sequence ID" value="KAK7025862.1"/>
    <property type="molecule type" value="Genomic_DNA"/>
</dbReference>
<dbReference type="Proteomes" id="UP001362999">
    <property type="component" value="Unassembled WGS sequence"/>
</dbReference>
<organism evidence="2 3">
    <name type="scientific">Favolaschia claudopus</name>
    <dbReference type="NCBI Taxonomy" id="2862362"/>
    <lineage>
        <taxon>Eukaryota</taxon>
        <taxon>Fungi</taxon>
        <taxon>Dikarya</taxon>
        <taxon>Basidiomycota</taxon>
        <taxon>Agaricomycotina</taxon>
        <taxon>Agaricomycetes</taxon>
        <taxon>Agaricomycetidae</taxon>
        <taxon>Agaricales</taxon>
        <taxon>Marasmiineae</taxon>
        <taxon>Mycenaceae</taxon>
        <taxon>Favolaschia</taxon>
    </lineage>
</organism>